<evidence type="ECO:0000256" key="7">
    <source>
        <dbReference type="ARBA" id="ARBA00023136"/>
    </source>
</evidence>
<dbReference type="PANTHER" id="PTHR21716">
    <property type="entry name" value="TRANSMEMBRANE PROTEIN"/>
    <property type="match status" value="1"/>
</dbReference>
<feature type="transmembrane region" description="Helical" evidence="9">
    <location>
        <begin position="168"/>
        <end position="188"/>
    </location>
</feature>
<dbReference type="EMBL" id="JAAMFM010000003">
    <property type="protein sequence ID" value="NVM94034.1"/>
    <property type="molecule type" value="Genomic_DNA"/>
</dbReference>
<evidence type="ECO:0000256" key="6">
    <source>
        <dbReference type="ARBA" id="ARBA00022989"/>
    </source>
</evidence>
<feature type="compositionally biased region" description="Gly residues" evidence="8">
    <location>
        <begin position="88"/>
        <end position="97"/>
    </location>
</feature>
<accession>A0A7Y7IEI5</accession>
<evidence type="ECO:0000256" key="4">
    <source>
        <dbReference type="ARBA" id="ARBA00022475"/>
    </source>
</evidence>
<evidence type="ECO:0000256" key="5">
    <source>
        <dbReference type="ARBA" id="ARBA00022692"/>
    </source>
</evidence>
<feature type="region of interest" description="Disordered" evidence="8">
    <location>
        <begin position="1"/>
        <end position="117"/>
    </location>
</feature>
<protein>
    <submittedName>
        <fullName evidence="10">AI-2E family transporter</fullName>
    </submittedName>
</protein>
<feature type="transmembrane region" description="Helical" evidence="9">
    <location>
        <begin position="194"/>
        <end position="212"/>
    </location>
</feature>
<dbReference type="PANTHER" id="PTHR21716:SF53">
    <property type="entry name" value="PERMEASE PERM-RELATED"/>
    <property type="match status" value="1"/>
</dbReference>
<name>A0A7Y7IEI5_9MICC</name>
<keyword evidence="7 9" id="KW-0472">Membrane</keyword>
<feature type="transmembrane region" description="Helical" evidence="9">
    <location>
        <begin position="224"/>
        <end position="249"/>
    </location>
</feature>
<comment type="subcellular location">
    <subcellularLocation>
        <location evidence="1">Cell membrane</location>
        <topology evidence="1">Multi-pass membrane protein</topology>
    </subcellularLocation>
</comment>
<feature type="transmembrane region" description="Helical" evidence="9">
    <location>
        <begin position="431"/>
        <end position="450"/>
    </location>
</feature>
<reference evidence="10 11" key="1">
    <citation type="submission" date="2020-02" db="EMBL/GenBank/DDBJ databases">
        <title>Genome sequence of strain AETb3-4.</title>
        <authorList>
            <person name="Gao J."/>
            <person name="Zhang X."/>
        </authorList>
    </citation>
    <scope>NUCLEOTIDE SEQUENCE [LARGE SCALE GENOMIC DNA]</scope>
    <source>
        <strain evidence="10 11">AETb3-4</strain>
    </source>
</reference>
<comment type="similarity">
    <text evidence="2">Belongs to the autoinducer-2 exporter (AI-2E) (TC 2.A.86) family.</text>
</comment>
<keyword evidence="6 9" id="KW-1133">Transmembrane helix</keyword>
<keyword evidence="11" id="KW-1185">Reference proteome</keyword>
<proteinExistence type="inferred from homology"/>
<feature type="transmembrane region" description="Helical" evidence="9">
    <location>
        <begin position="462"/>
        <end position="495"/>
    </location>
</feature>
<feature type="transmembrane region" description="Helical" evidence="9">
    <location>
        <begin position="395"/>
        <end position="419"/>
    </location>
</feature>
<dbReference type="InterPro" id="IPR002549">
    <property type="entry name" value="AI-2E-like"/>
</dbReference>
<feature type="transmembrane region" description="Helical" evidence="9">
    <location>
        <begin position="367"/>
        <end position="389"/>
    </location>
</feature>
<keyword evidence="3" id="KW-0813">Transport</keyword>
<comment type="caution">
    <text evidence="10">The sequence shown here is derived from an EMBL/GenBank/DDBJ whole genome shotgun (WGS) entry which is preliminary data.</text>
</comment>
<feature type="compositionally biased region" description="Pro residues" evidence="8">
    <location>
        <begin position="60"/>
        <end position="73"/>
    </location>
</feature>
<evidence type="ECO:0000256" key="1">
    <source>
        <dbReference type="ARBA" id="ARBA00004651"/>
    </source>
</evidence>
<evidence type="ECO:0000256" key="9">
    <source>
        <dbReference type="SAM" id="Phobius"/>
    </source>
</evidence>
<evidence type="ECO:0000313" key="11">
    <source>
        <dbReference type="Proteomes" id="UP000543556"/>
    </source>
</evidence>
<dbReference type="Proteomes" id="UP000543556">
    <property type="component" value="Unassembled WGS sequence"/>
</dbReference>
<dbReference type="GO" id="GO:0005886">
    <property type="term" value="C:plasma membrane"/>
    <property type="evidence" value="ECO:0007669"/>
    <property type="project" value="UniProtKB-SubCell"/>
</dbReference>
<organism evidence="10 11">
    <name type="scientific">Arthrobacter wenxiniae</name>
    <dbReference type="NCBI Taxonomy" id="2713570"/>
    <lineage>
        <taxon>Bacteria</taxon>
        <taxon>Bacillati</taxon>
        <taxon>Actinomycetota</taxon>
        <taxon>Actinomycetes</taxon>
        <taxon>Micrococcales</taxon>
        <taxon>Micrococcaceae</taxon>
        <taxon>Arthrobacter</taxon>
    </lineage>
</organism>
<gene>
    <name evidence="10" type="ORF">G6034_03735</name>
</gene>
<feature type="transmembrane region" description="Helical" evidence="9">
    <location>
        <begin position="302"/>
        <end position="331"/>
    </location>
</feature>
<evidence type="ECO:0000256" key="8">
    <source>
        <dbReference type="SAM" id="MobiDB-lite"/>
    </source>
</evidence>
<dbReference type="AlphaFoldDB" id="A0A7Y7IEI5"/>
<feature type="compositionally biased region" description="Low complexity" evidence="8">
    <location>
        <begin position="10"/>
        <end position="28"/>
    </location>
</feature>
<evidence type="ECO:0000256" key="2">
    <source>
        <dbReference type="ARBA" id="ARBA00009773"/>
    </source>
</evidence>
<evidence type="ECO:0000313" key="10">
    <source>
        <dbReference type="EMBL" id="NVM94034.1"/>
    </source>
</evidence>
<dbReference type="Pfam" id="PF01594">
    <property type="entry name" value="AI-2E_transport"/>
    <property type="match status" value="1"/>
</dbReference>
<sequence length="506" mass="52914">MSIHHGQPGRGQLSRSRSRRQPPLSSSPENDAPEQGPAAGGSPLENDAGTEPRESGSTPAPSPAPGAPVPGTPLPGTTRTGAPVHDSPGGGGTGGRDAGTPRGGPAPHPPLGSPAAAGGWRAWLAARVRQPLPGAQPRVRFALPSESAEAAGVAPAIPPSGGMFRHPIYFGFMGTVGVGIALFLNYIMANTTQLLLWIVTALFIALGLDPVVRWLEARKVPRPLGIVLTLVVLLGLVAIFFATLIPTIVDQTTQLFVKVPIWINDFLSSDLFHQLDVQYHVVDTVNAQVAKFLQSAQSVGGLFGGAVGVGTTIVNGLFGTLIVLVLSLYFLASMPSIKKWGYRLAPRSRRARVEELSEEITRSVGNYVIGQACVAVLDAAFAFIVMSILHVPFSVLLAFVVALLAFIPLVGGMLAAVVVTAVSLTLGWQTAVIYAICHFSYLQFEAYFVSPRIMQKAVAVPGAVAVISVIAGGSLLGVLGALIAIPTAAAVMLLVKEVFVVRQDKI</sequence>
<keyword evidence="4" id="KW-1003">Cell membrane</keyword>
<feature type="compositionally biased region" description="Low complexity" evidence="8">
    <location>
        <begin position="74"/>
        <end position="83"/>
    </location>
</feature>
<keyword evidence="5 9" id="KW-0812">Transmembrane</keyword>
<evidence type="ECO:0000256" key="3">
    <source>
        <dbReference type="ARBA" id="ARBA00022448"/>
    </source>
</evidence>
<dbReference type="GO" id="GO:0055085">
    <property type="term" value="P:transmembrane transport"/>
    <property type="evidence" value="ECO:0007669"/>
    <property type="project" value="TreeGrafter"/>
</dbReference>